<dbReference type="EMBL" id="CP117812">
    <property type="protein sequence ID" value="WDE98980.1"/>
    <property type="molecule type" value="Genomic_DNA"/>
</dbReference>
<dbReference type="InterPro" id="IPR007024">
    <property type="entry name" value="BLUF_domain"/>
</dbReference>
<dbReference type="InterPro" id="IPR036046">
    <property type="entry name" value="Acylphosphatase-like_dom_sf"/>
</dbReference>
<protein>
    <submittedName>
        <fullName evidence="2">BLUF domain-containing protein</fullName>
    </submittedName>
</protein>
<dbReference type="PROSITE" id="PS50925">
    <property type="entry name" value="BLUF"/>
    <property type="match status" value="1"/>
</dbReference>
<evidence type="ECO:0000313" key="2">
    <source>
        <dbReference type="EMBL" id="WDE98980.1"/>
    </source>
</evidence>
<reference evidence="2 3" key="1">
    <citation type="submission" date="2023-02" db="EMBL/GenBank/DDBJ databases">
        <title>Genome sequence of Lentisphaera profundi SAORIC-696.</title>
        <authorList>
            <person name="Kim e."/>
            <person name="Cho J.-C."/>
            <person name="Choi A."/>
            <person name="Kang I."/>
        </authorList>
    </citation>
    <scope>NUCLEOTIDE SEQUENCE [LARGE SCALE GENOMIC DNA]</scope>
    <source>
        <strain evidence="2 3">SAORIC-696</strain>
    </source>
</reference>
<sequence length="133" mass="15238">MFTLIYISRATSPMAPQDLEAILKISRPNNSQKNISGMLIYKNGEFMQALEGKQEDIEKVFTIISKDKRHDEILVLSRKEIPERCFADWSMGFKNLSSNLADGHVDPDSFFSDKNDFNQGFTALNFLSSFYQN</sequence>
<dbReference type="Pfam" id="PF04940">
    <property type="entry name" value="BLUF"/>
    <property type="match status" value="1"/>
</dbReference>
<accession>A0ABY7W0N2</accession>
<dbReference type="SMART" id="SM01034">
    <property type="entry name" value="BLUF"/>
    <property type="match status" value="1"/>
</dbReference>
<dbReference type="Gene3D" id="3.30.70.100">
    <property type="match status" value="1"/>
</dbReference>
<organism evidence="2 3">
    <name type="scientific">Lentisphaera profundi</name>
    <dbReference type="NCBI Taxonomy" id="1658616"/>
    <lineage>
        <taxon>Bacteria</taxon>
        <taxon>Pseudomonadati</taxon>
        <taxon>Lentisphaerota</taxon>
        <taxon>Lentisphaeria</taxon>
        <taxon>Lentisphaerales</taxon>
        <taxon>Lentisphaeraceae</taxon>
        <taxon>Lentisphaera</taxon>
    </lineage>
</organism>
<evidence type="ECO:0000259" key="1">
    <source>
        <dbReference type="PROSITE" id="PS50925"/>
    </source>
</evidence>
<dbReference type="RefSeq" id="WP_274153845.1">
    <property type="nucleotide sequence ID" value="NZ_CP117812.1"/>
</dbReference>
<proteinExistence type="predicted"/>
<feature type="domain" description="BLUF" evidence="1">
    <location>
        <begin position="1"/>
        <end position="92"/>
    </location>
</feature>
<dbReference type="SUPFAM" id="SSF54975">
    <property type="entry name" value="Acylphosphatase/BLUF domain-like"/>
    <property type="match status" value="1"/>
</dbReference>
<name>A0ABY7W0N2_9BACT</name>
<keyword evidence="3" id="KW-1185">Reference proteome</keyword>
<gene>
    <name evidence="2" type="ORF">PQO03_14170</name>
</gene>
<evidence type="ECO:0000313" key="3">
    <source>
        <dbReference type="Proteomes" id="UP001214250"/>
    </source>
</evidence>
<dbReference type="Proteomes" id="UP001214250">
    <property type="component" value="Chromosome 2"/>
</dbReference>